<feature type="compositionally biased region" description="Low complexity" evidence="2">
    <location>
        <begin position="921"/>
        <end position="931"/>
    </location>
</feature>
<dbReference type="EMBL" id="LSYV01000355">
    <property type="protein sequence ID" value="KXZ41621.1"/>
    <property type="molecule type" value="Genomic_DNA"/>
</dbReference>
<dbReference type="OrthoDB" id="547678at2759"/>
<feature type="compositionally biased region" description="Pro residues" evidence="2">
    <location>
        <begin position="942"/>
        <end position="955"/>
    </location>
</feature>
<gene>
    <name evidence="3" type="ORF">GPECTOR_357g124</name>
</gene>
<dbReference type="PANTHER" id="PTHR13037">
    <property type="entry name" value="FORMIN"/>
    <property type="match status" value="1"/>
</dbReference>
<evidence type="ECO:0008006" key="5">
    <source>
        <dbReference type="Google" id="ProtNLM"/>
    </source>
</evidence>
<keyword evidence="4" id="KW-1185">Reference proteome</keyword>
<proteinExistence type="predicted"/>
<feature type="compositionally biased region" description="Low complexity" evidence="2">
    <location>
        <begin position="1"/>
        <end position="14"/>
    </location>
</feature>
<accession>A0A150FVH3</accession>
<reference evidence="4" key="1">
    <citation type="journal article" date="2016" name="Nat. Commun.">
        <title>The Gonium pectorale genome demonstrates co-option of cell cycle regulation during the evolution of multicellularity.</title>
        <authorList>
            <person name="Hanschen E.R."/>
            <person name="Marriage T.N."/>
            <person name="Ferris P.J."/>
            <person name="Hamaji T."/>
            <person name="Toyoda A."/>
            <person name="Fujiyama A."/>
            <person name="Neme R."/>
            <person name="Noguchi H."/>
            <person name="Minakuchi Y."/>
            <person name="Suzuki M."/>
            <person name="Kawai-Toyooka H."/>
            <person name="Smith D.R."/>
            <person name="Sparks H."/>
            <person name="Anderson J."/>
            <person name="Bakaric R."/>
            <person name="Luria V."/>
            <person name="Karger A."/>
            <person name="Kirschner M.W."/>
            <person name="Durand P.M."/>
            <person name="Michod R.E."/>
            <person name="Nozaki H."/>
            <person name="Olson B.J."/>
        </authorList>
    </citation>
    <scope>NUCLEOTIDE SEQUENCE [LARGE SCALE GENOMIC DNA]</scope>
    <source>
        <strain evidence="4">NIES-2863</strain>
    </source>
</reference>
<name>A0A150FVH3_GONPE</name>
<comment type="caution">
    <text evidence="3">The sequence shown here is derived from an EMBL/GenBank/DDBJ whole genome shotgun (WGS) entry which is preliminary data.</text>
</comment>
<keyword evidence="1" id="KW-0945">Host-virus interaction</keyword>
<organism evidence="3 4">
    <name type="scientific">Gonium pectorale</name>
    <name type="common">Green alga</name>
    <dbReference type="NCBI Taxonomy" id="33097"/>
    <lineage>
        <taxon>Eukaryota</taxon>
        <taxon>Viridiplantae</taxon>
        <taxon>Chlorophyta</taxon>
        <taxon>core chlorophytes</taxon>
        <taxon>Chlorophyceae</taxon>
        <taxon>CS clade</taxon>
        <taxon>Chlamydomonadales</taxon>
        <taxon>Volvocaceae</taxon>
        <taxon>Gonium</taxon>
    </lineage>
</organism>
<feature type="compositionally biased region" description="Gly residues" evidence="2">
    <location>
        <begin position="981"/>
        <end position="992"/>
    </location>
</feature>
<protein>
    <recommendedName>
        <fullName evidence="5">Fibronectin type-II domain-containing protein</fullName>
    </recommendedName>
</protein>
<dbReference type="AlphaFoldDB" id="A0A150FVH3"/>
<evidence type="ECO:0000313" key="4">
    <source>
        <dbReference type="Proteomes" id="UP000075714"/>
    </source>
</evidence>
<feature type="compositionally biased region" description="Basic and acidic residues" evidence="2">
    <location>
        <begin position="415"/>
        <end position="426"/>
    </location>
</feature>
<evidence type="ECO:0000256" key="2">
    <source>
        <dbReference type="SAM" id="MobiDB-lite"/>
    </source>
</evidence>
<feature type="region of interest" description="Disordered" evidence="2">
    <location>
        <begin position="1"/>
        <end position="23"/>
    </location>
</feature>
<dbReference type="Proteomes" id="UP000075714">
    <property type="component" value="Unassembled WGS sequence"/>
</dbReference>
<feature type="region of interest" description="Disordered" evidence="2">
    <location>
        <begin position="405"/>
        <end position="436"/>
    </location>
</feature>
<dbReference type="PANTHER" id="PTHR13037:SF24">
    <property type="entry name" value="POLYCOMB PROTEIN PCL-RELATED"/>
    <property type="match status" value="1"/>
</dbReference>
<feature type="compositionally biased region" description="Gly residues" evidence="2">
    <location>
        <begin position="911"/>
        <end position="920"/>
    </location>
</feature>
<evidence type="ECO:0000256" key="1">
    <source>
        <dbReference type="ARBA" id="ARBA00022581"/>
    </source>
</evidence>
<feature type="compositionally biased region" description="Pro residues" evidence="2">
    <location>
        <begin position="851"/>
        <end position="861"/>
    </location>
</feature>
<sequence>MARLLLGRSSPSGSGPVGSGGLSGGEVDGGDPLFLGGPLLLCGRYGGAASRAYGGQLANLAVFDTALTGRQVELLYNMVANPSAVPAPSLPLRRHPWYGSTLLTPPEWLAADQSDAALSDSLAAVADRTGGGAGGAAAVTPAAEPSAAGDNTTALGSALDAAAKALSAALAAALGGVSYNGSAGSPCSLDLRRQGGLSFCQQGLVCAPFASPTAARPATGRAAADASPAAGAAADALASASALLGVCAPPAAAMLLPASWPSDWPAPAAHFPLTRGSLRSWPGGVYGGRAVNATWEPDTRFGAVLRCDRFARSAVLLDPVPYGGRGPLAVNLWVRTSRGDLAPGGDGSMFQYILSHMAEGPFSSFGPNQIQIYVPELGSPLYGVSARAFLRDGEDTYSGRASEVWLDSDGSVGNDEPRKRARDARPRSPSPPRTGPGFALFVDGVLRGELRPGAVRTTANASDTAVELCVLPFVVDNVTYTDCVRTDGLELCPTAQLGAGGDLAPLLLECAPLVARPPDSTRCRDEERAAAAAATRNFSQCVNTMGIDSCQTEDGLWVVCPPPARTTVNGQTCKLPFTLGPLMRSDCVLPPNSSAASAPSAASAGFGGSGRGSSREVCALADGGLADCLPTYVPPPTLQPRFPIRYTLDRQRCLAPGPGALSECLDYSEGPGGRTDAAAAATEDSLGEDGGGRYMCQVEGGSLLECAPVERATLAAGPLPPQPCAFPFLHAGRNRTDCVWLYGVEACKVADGSWAECSPLFRTVFPEPPPNITLTDRHTVTGQPCALPFFYDGSLRWDCVGAGIDPGYCRGRNGSWEQCMPRAQGGRPSSEVEMSPTPHPHGAAFARPSDEPAPTPAPATTPPNAGLPQSTQPSHQPPPQSSLLQPQSSAGSFGSFHTAGGSSFRTASSGLLGGGGGGLASAGNTGASAGASAGGGGAPMAPVRPPRPAPPPPFPRGAGGNAFAAGQLSPAASFRSATGTSTGGDGGAVRSP</sequence>
<feature type="region of interest" description="Disordered" evidence="2">
    <location>
        <begin position="817"/>
        <end position="992"/>
    </location>
</feature>
<evidence type="ECO:0000313" key="3">
    <source>
        <dbReference type="EMBL" id="KXZ41621.1"/>
    </source>
</evidence>